<dbReference type="EMBL" id="ABLOKC030000001">
    <property type="protein sequence ID" value="EML1469353.1"/>
    <property type="molecule type" value="Genomic_DNA"/>
</dbReference>
<accession>A0AAI9DGX1</accession>
<proteinExistence type="inferred from homology"/>
<feature type="domain" description="Minor tail T" evidence="1">
    <location>
        <begin position="20"/>
        <end position="97"/>
    </location>
</feature>
<organism evidence="2">
    <name type="scientific">Pluralibacter gergoviae</name>
    <name type="common">Enterobacter gergoviae</name>
    <dbReference type="NCBI Taxonomy" id="61647"/>
    <lineage>
        <taxon>Bacteria</taxon>
        <taxon>Pseudomonadati</taxon>
        <taxon>Pseudomonadota</taxon>
        <taxon>Gammaproteobacteria</taxon>
        <taxon>Enterobacterales</taxon>
        <taxon>Enterobacteriaceae</taxon>
        <taxon>Pluralibacter</taxon>
    </lineage>
</organism>
<evidence type="ECO:0000313" key="2">
    <source>
        <dbReference type="EMBL" id="EML1469353.1"/>
    </source>
</evidence>
<dbReference type="AlphaFoldDB" id="A0AAI9DGX1"/>
<dbReference type="Pfam" id="PF06223">
    <property type="entry name" value="Phage_tail_T"/>
    <property type="match status" value="1"/>
</dbReference>
<name>A0AAI9DGX1_PLUGE</name>
<evidence type="ECO:0000259" key="1">
    <source>
        <dbReference type="Pfam" id="PF06223"/>
    </source>
</evidence>
<dbReference type="NCBIfam" id="TIGR01715">
    <property type="entry name" value="phage_lam_T"/>
    <property type="match status" value="1"/>
</dbReference>
<comment type="caution">
    <text evidence="2">The sequence shown here is derived from an EMBL/GenBank/DDBJ whole genome shotgun (WGS) entry which is preliminary data.</text>
</comment>
<gene>
    <name evidence="2" type="ORF">QEG54_000018</name>
</gene>
<sequence length="104" mass="11605">MKLAREFGRPDWRAMLAGMTSSEMGDWHLFYRERFFQDAQLDAHFSTLLYTISTFLYRDPDITPADFSLLSPSAGAGTDNEQDDDALMLAAEGITGGTRYGPAD</sequence>
<protein>
    <submittedName>
        <fullName evidence="2">Phage tail assembly protein T</fullName>
    </submittedName>
</protein>
<dbReference type="HAMAP" id="MF_04134">
    <property type="entry name" value="GT_LAMBD"/>
    <property type="match status" value="1"/>
</dbReference>
<dbReference type="InterPro" id="IPR009350">
    <property type="entry name" value="Phage_tail_T"/>
</dbReference>
<reference evidence="2" key="1">
    <citation type="submission" date="2024-02" db="EMBL/GenBank/DDBJ databases">
        <authorList>
            <consortium name="Clinical and Environmental Microbiology Branch: Whole genome sequencing antimicrobial resistance pathogens in the healthcare setting"/>
        </authorList>
    </citation>
    <scope>NUCLEOTIDE SEQUENCE</scope>
    <source>
        <strain evidence="2">2021DK-00143</strain>
    </source>
</reference>
<dbReference type="InterPro" id="IPR043704">
    <property type="entry name" value="Tail_assembly_GT"/>
</dbReference>